<evidence type="ECO:0000256" key="5">
    <source>
        <dbReference type="PIRSR" id="PIRSR617867-1"/>
    </source>
</evidence>
<name>A0A9J6RJD7_9GAMM</name>
<dbReference type="Pfam" id="PF01451">
    <property type="entry name" value="LMWPc"/>
    <property type="match status" value="1"/>
</dbReference>
<evidence type="ECO:0000256" key="2">
    <source>
        <dbReference type="ARBA" id="ARBA00013064"/>
    </source>
</evidence>
<evidence type="ECO:0000259" key="6">
    <source>
        <dbReference type="SMART" id="SM00226"/>
    </source>
</evidence>
<dbReference type="SUPFAM" id="SSF52788">
    <property type="entry name" value="Phosphotyrosine protein phosphatases I"/>
    <property type="match status" value="1"/>
</dbReference>
<keyword evidence="4" id="KW-0904">Protein phosphatase</keyword>
<comment type="caution">
    <text evidence="7">The sequence shown here is derived from an EMBL/GenBank/DDBJ whole genome shotgun (WGS) entry which is preliminary data.</text>
</comment>
<dbReference type="InterPro" id="IPR036196">
    <property type="entry name" value="Ptyr_pPase_sf"/>
</dbReference>
<dbReference type="PRINTS" id="PR00719">
    <property type="entry name" value="LMWPTPASE"/>
</dbReference>
<dbReference type="InterPro" id="IPR017867">
    <property type="entry name" value="Tyr_phospatase_low_mol_wt"/>
</dbReference>
<feature type="active site" description="Nucleophile" evidence="5">
    <location>
        <position position="8"/>
    </location>
</feature>
<dbReference type="Gene3D" id="3.40.50.2300">
    <property type="match status" value="1"/>
</dbReference>
<comment type="similarity">
    <text evidence="1">Belongs to the low molecular weight phosphotyrosine protein phosphatase family.</text>
</comment>
<dbReference type="SMART" id="SM00226">
    <property type="entry name" value="LMWPc"/>
    <property type="match status" value="1"/>
</dbReference>
<dbReference type="PANTHER" id="PTHR11717:SF7">
    <property type="entry name" value="LOW MOLECULAR WEIGHT PHOSPHOTYROSINE PROTEIN PHOSPHATASE"/>
    <property type="match status" value="1"/>
</dbReference>
<reference evidence="7 8" key="1">
    <citation type="submission" date="2022-12" db="EMBL/GenBank/DDBJ databases">
        <title>Dasania phycosphaerae sp. nov., isolated from particulate material of the south coast of Korea.</title>
        <authorList>
            <person name="Jiang Y."/>
        </authorList>
    </citation>
    <scope>NUCLEOTIDE SEQUENCE [LARGE SCALE GENOMIC DNA]</scope>
    <source>
        <strain evidence="7 8">GY-19</strain>
    </source>
</reference>
<protein>
    <recommendedName>
        <fullName evidence="2">protein-tyrosine-phosphatase</fullName>
        <ecNumber evidence="2">3.1.3.48</ecNumber>
    </recommendedName>
</protein>
<keyword evidence="8" id="KW-1185">Reference proteome</keyword>
<feature type="active site" description="Proton donor" evidence="5">
    <location>
        <position position="125"/>
    </location>
</feature>
<keyword evidence="3" id="KW-0378">Hydrolase</keyword>
<sequence>MIKVLLVCLGNICRSPSAEGVLRQQIKAQGLAKRISVDSAGTASWHIGKSPDPRSIDAAKQRGIDISELRARAVCSQDFADYDYILAMDEDNLSELLAMAPDSCRAEIGLFLSYSSQASHRVVPDPYYGGDEGFDLVLDLVSDASQGLIKHILKQHTL</sequence>
<evidence type="ECO:0000256" key="3">
    <source>
        <dbReference type="ARBA" id="ARBA00022801"/>
    </source>
</evidence>
<dbReference type="GO" id="GO:0004725">
    <property type="term" value="F:protein tyrosine phosphatase activity"/>
    <property type="evidence" value="ECO:0007669"/>
    <property type="project" value="UniProtKB-EC"/>
</dbReference>
<dbReference type="CDD" id="cd16343">
    <property type="entry name" value="LMWPTP"/>
    <property type="match status" value="1"/>
</dbReference>
<evidence type="ECO:0000313" key="7">
    <source>
        <dbReference type="EMBL" id="MCZ0864319.1"/>
    </source>
</evidence>
<dbReference type="AlphaFoldDB" id="A0A9J6RJD7"/>
<dbReference type="EC" id="3.1.3.48" evidence="2"/>
<evidence type="ECO:0000313" key="8">
    <source>
        <dbReference type="Proteomes" id="UP001069090"/>
    </source>
</evidence>
<feature type="active site" evidence="5">
    <location>
        <position position="14"/>
    </location>
</feature>
<dbReference type="PANTHER" id="PTHR11717">
    <property type="entry name" value="LOW MOLECULAR WEIGHT PROTEIN TYROSINE PHOSPHATASE"/>
    <property type="match status" value="1"/>
</dbReference>
<gene>
    <name evidence="7" type="ORF">O0V09_03860</name>
</gene>
<evidence type="ECO:0000256" key="4">
    <source>
        <dbReference type="ARBA" id="ARBA00022912"/>
    </source>
</evidence>
<proteinExistence type="inferred from homology"/>
<dbReference type="FunFam" id="3.40.50.2300:FF:000113">
    <property type="entry name" value="Low molecular weight protein-tyrosine-phosphatase"/>
    <property type="match status" value="1"/>
</dbReference>
<dbReference type="EMBL" id="JAPTGG010000002">
    <property type="protein sequence ID" value="MCZ0864319.1"/>
    <property type="molecule type" value="Genomic_DNA"/>
</dbReference>
<accession>A0A9J6RJD7</accession>
<feature type="domain" description="Phosphotyrosine protein phosphatase I" evidence="6">
    <location>
        <begin position="2"/>
        <end position="151"/>
    </location>
</feature>
<organism evidence="7 8">
    <name type="scientific">Dasania phycosphaerae</name>
    <dbReference type="NCBI Taxonomy" id="2950436"/>
    <lineage>
        <taxon>Bacteria</taxon>
        <taxon>Pseudomonadati</taxon>
        <taxon>Pseudomonadota</taxon>
        <taxon>Gammaproteobacteria</taxon>
        <taxon>Cellvibrionales</taxon>
        <taxon>Spongiibacteraceae</taxon>
        <taxon>Dasania</taxon>
    </lineage>
</organism>
<dbReference type="InterPro" id="IPR050438">
    <property type="entry name" value="LMW_PTPase"/>
</dbReference>
<dbReference type="RefSeq" id="WP_258330472.1">
    <property type="nucleotide sequence ID" value="NZ_JAPTGG010000002.1"/>
</dbReference>
<dbReference type="InterPro" id="IPR023485">
    <property type="entry name" value="Ptyr_pPase"/>
</dbReference>
<evidence type="ECO:0000256" key="1">
    <source>
        <dbReference type="ARBA" id="ARBA00011063"/>
    </source>
</evidence>
<dbReference type="Proteomes" id="UP001069090">
    <property type="component" value="Unassembled WGS sequence"/>
</dbReference>